<sequence length="128" mass="14692">MNIREFIREKSLLNAVNVGNLLLREVAFIFIREFIREKSLINIVDVENLFKVAMLFNIIREFTLEKAIMLFHKSWHACSPLHIVLFVPLEGSPAGVFSIKPVSWFFVPLSHLSKQAPDITSNEVTRGP</sequence>
<protein>
    <submittedName>
        <fullName evidence="1">Uncharacterized protein</fullName>
    </submittedName>
</protein>
<dbReference type="EMBL" id="JAULJE010000021">
    <property type="protein sequence ID" value="KAK1329808.1"/>
    <property type="molecule type" value="Genomic_DNA"/>
</dbReference>
<gene>
    <name evidence="1" type="ORF">QTO34_009991</name>
</gene>
<dbReference type="PANTHER" id="PTHR14947">
    <property type="entry name" value="ZINC FINGER PROTEIN"/>
    <property type="match status" value="1"/>
</dbReference>
<evidence type="ECO:0000313" key="2">
    <source>
        <dbReference type="Proteomes" id="UP001177744"/>
    </source>
</evidence>
<dbReference type="Proteomes" id="UP001177744">
    <property type="component" value="Unassembled WGS sequence"/>
</dbReference>
<accession>A0AA40HEP5</accession>
<keyword evidence="2" id="KW-1185">Reference proteome</keyword>
<dbReference type="InterPro" id="IPR039938">
    <property type="entry name" value="Sp4-like"/>
</dbReference>
<dbReference type="PANTHER" id="PTHR14947:SF25">
    <property type="entry name" value="C2H2-TYPE DOMAIN-CONTAINING PROTEIN"/>
    <property type="match status" value="1"/>
</dbReference>
<organism evidence="1 2">
    <name type="scientific">Cnephaeus nilssonii</name>
    <name type="common">Northern bat</name>
    <name type="synonym">Eptesicus nilssonii</name>
    <dbReference type="NCBI Taxonomy" id="3371016"/>
    <lineage>
        <taxon>Eukaryota</taxon>
        <taxon>Metazoa</taxon>
        <taxon>Chordata</taxon>
        <taxon>Craniata</taxon>
        <taxon>Vertebrata</taxon>
        <taxon>Euteleostomi</taxon>
        <taxon>Mammalia</taxon>
        <taxon>Eutheria</taxon>
        <taxon>Laurasiatheria</taxon>
        <taxon>Chiroptera</taxon>
        <taxon>Yangochiroptera</taxon>
        <taxon>Vespertilionidae</taxon>
        <taxon>Cnephaeus</taxon>
    </lineage>
</organism>
<name>A0AA40HEP5_CNENI</name>
<comment type="caution">
    <text evidence="1">The sequence shown here is derived from an EMBL/GenBank/DDBJ whole genome shotgun (WGS) entry which is preliminary data.</text>
</comment>
<dbReference type="AlphaFoldDB" id="A0AA40HEP5"/>
<evidence type="ECO:0000313" key="1">
    <source>
        <dbReference type="EMBL" id="KAK1329808.1"/>
    </source>
</evidence>
<reference evidence="1" key="1">
    <citation type="submission" date="2023-06" db="EMBL/GenBank/DDBJ databases">
        <title>Reference genome for the Northern bat (Eptesicus nilssonii), a most northern bat species.</title>
        <authorList>
            <person name="Laine V.N."/>
            <person name="Pulliainen A.T."/>
            <person name="Lilley T.M."/>
        </authorList>
    </citation>
    <scope>NUCLEOTIDE SEQUENCE</scope>
    <source>
        <strain evidence="1">BLF_Eptnil</strain>
        <tissue evidence="1">Kidney</tissue>
    </source>
</reference>
<proteinExistence type="predicted"/>